<dbReference type="InterPro" id="IPR016040">
    <property type="entry name" value="NAD(P)-bd_dom"/>
</dbReference>
<dbReference type="Gene3D" id="3.40.50.720">
    <property type="entry name" value="NAD(P)-binding Rossmann-like Domain"/>
    <property type="match status" value="1"/>
</dbReference>
<accession>A0A0A2XYI4</accession>
<keyword evidence="2" id="KW-0808">Transferase</keyword>
<comment type="caution">
    <text evidence="2">The sequence shown here is derived from an EMBL/GenBank/DDBJ whole genome shotgun (WGS) entry which is preliminary data.</text>
</comment>
<feature type="domain" description="NAD(P)-binding" evidence="1">
    <location>
        <begin position="7"/>
        <end position="201"/>
    </location>
</feature>
<dbReference type="GO" id="GO:0016646">
    <property type="term" value="F:oxidoreductase activity, acting on the CH-NH group of donors, NAD or NADP as acceptor"/>
    <property type="evidence" value="ECO:0007669"/>
    <property type="project" value="TreeGrafter"/>
</dbReference>
<dbReference type="PANTHER" id="PTHR43355">
    <property type="entry name" value="FLAVIN REDUCTASE (NADPH)"/>
    <property type="match status" value="1"/>
</dbReference>
<keyword evidence="2" id="KW-0418">Kinase</keyword>
<sequence>MKIAVIGATGLIGKAVTAELIARGHQVIGISRHADSLPKADNFTAVPLDVNSTQLVDQLTNVDAVISAFNGGWENPNLVADYNKGIQSILQAAQQAAVPYLLIVGGAGCLYVAPNLQLVDTKEFPEAIYPAANAIRQLLIQLKQNKQLNWAFVSPAAMFAVNPVKFEATGHYRIGGNHVLLDKNGQPADISLPDLAAALADDAEQKAHLHQHFTVSE</sequence>
<organism evidence="2 3">
    <name type="scientific">Gallibacterium anatis</name>
    <dbReference type="NCBI Taxonomy" id="750"/>
    <lineage>
        <taxon>Bacteria</taxon>
        <taxon>Pseudomonadati</taxon>
        <taxon>Pseudomonadota</taxon>
        <taxon>Gammaproteobacteria</taxon>
        <taxon>Pasteurellales</taxon>
        <taxon>Pasteurellaceae</taxon>
        <taxon>Gallibacterium</taxon>
    </lineage>
</organism>
<dbReference type="AlphaFoldDB" id="A0A0A2XYI4"/>
<dbReference type="InterPro" id="IPR036291">
    <property type="entry name" value="NAD(P)-bd_dom_sf"/>
</dbReference>
<protein>
    <submittedName>
        <fullName evidence="2">Histidine kinase</fullName>
    </submittedName>
</protein>
<dbReference type="EMBL" id="JPXS01000046">
    <property type="protein sequence ID" value="KGQ30369.1"/>
    <property type="molecule type" value="Genomic_DNA"/>
</dbReference>
<dbReference type="GO" id="GO:0016301">
    <property type="term" value="F:kinase activity"/>
    <property type="evidence" value="ECO:0007669"/>
    <property type="project" value="UniProtKB-KW"/>
</dbReference>
<gene>
    <name evidence="2" type="ORF">JP32_08770</name>
</gene>
<name>A0A0A2XYI4_9PAST</name>
<dbReference type="PANTHER" id="PTHR43355:SF2">
    <property type="entry name" value="FLAVIN REDUCTASE (NADPH)"/>
    <property type="match status" value="1"/>
</dbReference>
<evidence type="ECO:0000259" key="1">
    <source>
        <dbReference type="Pfam" id="PF13460"/>
    </source>
</evidence>
<dbReference type="RefSeq" id="WP_039084416.1">
    <property type="nucleotide sequence ID" value="NZ_JPXS01000046.1"/>
</dbReference>
<dbReference type="InterPro" id="IPR051606">
    <property type="entry name" value="Polyketide_Oxido-like"/>
</dbReference>
<evidence type="ECO:0000313" key="3">
    <source>
        <dbReference type="Proteomes" id="UP000030526"/>
    </source>
</evidence>
<evidence type="ECO:0000313" key="2">
    <source>
        <dbReference type="EMBL" id="KGQ30369.1"/>
    </source>
</evidence>
<dbReference type="Proteomes" id="UP000030526">
    <property type="component" value="Unassembled WGS sequence"/>
</dbReference>
<reference evidence="2 3" key="1">
    <citation type="submission" date="2014-08" db="EMBL/GenBank/DDBJ databases">
        <title>Chaperone-usher fimbriae in a diverse selection of Gallibacterium genomes.</title>
        <authorList>
            <person name="Kudirkiene E."/>
            <person name="Bager R.J."/>
            <person name="Johnson T.J."/>
            <person name="Bojesen A.M."/>
        </authorList>
    </citation>
    <scope>NUCLEOTIDE SEQUENCE [LARGE SCALE GENOMIC DNA]</scope>
    <source>
        <strain evidence="2 3">20558/3kl.</strain>
    </source>
</reference>
<proteinExistence type="predicted"/>
<dbReference type="SUPFAM" id="SSF51735">
    <property type="entry name" value="NAD(P)-binding Rossmann-fold domains"/>
    <property type="match status" value="1"/>
</dbReference>
<dbReference type="Pfam" id="PF13460">
    <property type="entry name" value="NAD_binding_10"/>
    <property type="match status" value="1"/>
</dbReference>